<name>A0ACB9MUA0_BAUVA</name>
<gene>
    <name evidence="1" type="ORF">L6164_019935</name>
</gene>
<proteinExistence type="predicted"/>
<dbReference type="EMBL" id="CM039433">
    <property type="protein sequence ID" value="KAI4327480.1"/>
    <property type="molecule type" value="Genomic_DNA"/>
</dbReference>
<dbReference type="Proteomes" id="UP000828941">
    <property type="component" value="Chromosome 8"/>
</dbReference>
<organism evidence="1 2">
    <name type="scientific">Bauhinia variegata</name>
    <name type="common">Purple orchid tree</name>
    <name type="synonym">Phanera variegata</name>
    <dbReference type="NCBI Taxonomy" id="167791"/>
    <lineage>
        <taxon>Eukaryota</taxon>
        <taxon>Viridiplantae</taxon>
        <taxon>Streptophyta</taxon>
        <taxon>Embryophyta</taxon>
        <taxon>Tracheophyta</taxon>
        <taxon>Spermatophyta</taxon>
        <taxon>Magnoliopsida</taxon>
        <taxon>eudicotyledons</taxon>
        <taxon>Gunneridae</taxon>
        <taxon>Pentapetalae</taxon>
        <taxon>rosids</taxon>
        <taxon>fabids</taxon>
        <taxon>Fabales</taxon>
        <taxon>Fabaceae</taxon>
        <taxon>Cercidoideae</taxon>
        <taxon>Cercideae</taxon>
        <taxon>Bauhiniinae</taxon>
        <taxon>Bauhinia</taxon>
    </lineage>
</organism>
<comment type="caution">
    <text evidence="1">The sequence shown here is derived from an EMBL/GenBank/DDBJ whole genome shotgun (WGS) entry which is preliminary data.</text>
</comment>
<sequence length="51" mass="5894">MEPPPEQSIEISSKSGYQAEEDPRDKVIDDCCSCWYNFTDTCFDYLCCNLC</sequence>
<accession>A0ACB9MUA0</accession>
<protein>
    <submittedName>
        <fullName evidence="1">Uncharacterized protein</fullName>
    </submittedName>
</protein>
<reference evidence="1 2" key="1">
    <citation type="journal article" date="2022" name="DNA Res.">
        <title>Chromosomal-level genome assembly of the orchid tree Bauhinia variegata (Leguminosae; Cercidoideae) supports the allotetraploid origin hypothesis of Bauhinia.</title>
        <authorList>
            <person name="Zhong Y."/>
            <person name="Chen Y."/>
            <person name="Zheng D."/>
            <person name="Pang J."/>
            <person name="Liu Y."/>
            <person name="Luo S."/>
            <person name="Meng S."/>
            <person name="Qian L."/>
            <person name="Wei D."/>
            <person name="Dai S."/>
            <person name="Zhou R."/>
        </authorList>
    </citation>
    <scope>NUCLEOTIDE SEQUENCE [LARGE SCALE GENOMIC DNA]</scope>
    <source>
        <strain evidence="1">BV-YZ2020</strain>
    </source>
</reference>
<evidence type="ECO:0000313" key="2">
    <source>
        <dbReference type="Proteomes" id="UP000828941"/>
    </source>
</evidence>
<evidence type="ECO:0000313" key="1">
    <source>
        <dbReference type="EMBL" id="KAI4327480.1"/>
    </source>
</evidence>
<keyword evidence="2" id="KW-1185">Reference proteome</keyword>